<evidence type="ECO:0000313" key="6">
    <source>
        <dbReference type="Proteomes" id="UP000001962"/>
    </source>
</evidence>
<keyword evidence="3" id="KW-0408">Iron</keyword>
<dbReference type="RefSeq" id="WP_011630307.1">
    <property type="nucleotide sequence ID" value="NC_008340.1"/>
</dbReference>
<keyword evidence="3" id="KW-0479">Metal-binding</keyword>
<dbReference type="PANTHER" id="PTHR30006:SF15">
    <property type="entry name" value="IRON-UTILIZATION PERIPLASMIC PROTEIN"/>
    <property type="match status" value="1"/>
</dbReference>
<dbReference type="HOGENOM" id="CLU_026974_2_1_6"/>
<feature type="binding site" evidence="3">
    <location>
        <position position="226"/>
    </location>
    <ligand>
        <name>Fe cation</name>
        <dbReference type="ChEBI" id="CHEBI:24875"/>
    </ligand>
</feature>
<dbReference type="PANTHER" id="PTHR30006">
    <property type="entry name" value="THIAMINE-BINDING PERIPLASMIC PROTEIN-RELATED"/>
    <property type="match status" value="1"/>
</dbReference>
<dbReference type="SUPFAM" id="SSF53850">
    <property type="entry name" value="Periplasmic binding protein-like II"/>
    <property type="match status" value="1"/>
</dbReference>
<comment type="similarity">
    <text evidence="1">Belongs to the bacterial solute-binding protein 1 family.</text>
</comment>
<organism evidence="5 6">
    <name type="scientific">Alkalilimnicola ehrlichii (strain ATCC BAA-1101 / DSM 17681 / MLHE-1)</name>
    <dbReference type="NCBI Taxonomy" id="187272"/>
    <lineage>
        <taxon>Bacteria</taxon>
        <taxon>Pseudomonadati</taxon>
        <taxon>Pseudomonadota</taxon>
        <taxon>Gammaproteobacteria</taxon>
        <taxon>Chromatiales</taxon>
        <taxon>Ectothiorhodospiraceae</taxon>
        <taxon>Alkalilimnicola</taxon>
    </lineage>
</organism>
<proteinExistence type="inferred from homology"/>
<dbReference type="Gene3D" id="3.40.190.10">
    <property type="entry name" value="Periplasmic binding protein-like II"/>
    <property type="match status" value="2"/>
</dbReference>
<dbReference type="CDD" id="cd13542">
    <property type="entry name" value="PBP2_FutA1_ilke"/>
    <property type="match status" value="1"/>
</dbReference>
<feature type="signal peptide" evidence="4">
    <location>
        <begin position="1"/>
        <end position="27"/>
    </location>
</feature>
<dbReference type="InterPro" id="IPR026045">
    <property type="entry name" value="Ferric-bd"/>
</dbReference>
<dbReference type="GO" id="GO:0046872">
    <property type="term" value="F:metal ion binding"/>
    <property type="evidence" value="ECO:0007669"/>
    <property type="project" value="UniProtKB-KW"/>
</dbReference>
<dbReference type="Proteomes" id="UP000001962">
    <property type="component" value="Chromosome"/>
</dbReference>
<evidence type="ECO:0000256" key="1">
    <source>
        <dbReference type="ARBA" id="ARBA00008520"/>
    </source>
</evidence>
<evidence type="ECO:0000256" key="3">
    <source>
        <dbReference type="PIRSR" id="PIRSR002825-1"/>
    </source>
</evidence>
<dbReference type="InterPro" id="IPR006059">
    <property type="entry name" value="SBP"/>
</dbReference>
<gene>
    <name evidence="5" type="ordered locus">Mlg_2574</name>
</gene>
<dbReference type="eggNOG" id="COG1840">
    <property type="taxonomic scope" value="Bacteria"/>
</dbReference>
<name>Q0A5H3_ALKEH</name>
<feature type="binding site" evidence="3">
    <location>
        <position position="227"/>
    </location>
    <ligand>
        <name>Fe cation</name>
        <dbReference type="ChEBI" id="CHEBI:24875"/>
    </ligand>
</feature>
<feature type="chain" id="PRO_5004167880" evidence="4">
    <location>
        <begin position="28"/>
        <end position="339"/>
    </location>
</feature>
<reference evidence="6" key="1">
    <citation type="submission" date="2006-08" db="EMBL/GenBank/DDBJ databases">
        <title>Complete sequence of Alkalilimnicola ehrilichei MLHE-1.</title>
        <authorList>
            <person name="Copeland A."/>
            <person name="Lucas S."/>
            <person name="Lapidus A."/>
            <person name="Barry K."/>
            <person name="Detter J.C."/>
            <person name="Glavina del Rio T."/>
            <person name="Hammon N."/>
            <person name="Israni S."/>
            <person name="Dalin E."/>
            <person name="Tice H."/>
            <person name="Pitluck S."/>
            <person name="Sims D."/>
            <person name="Brettin T."/>
            <person name="Bruce D."/>
            <person name="Han C."/>
            <person name="Tapia R."/>
            <person name="Gilna P."/>
            <person name="Schmutz J."/>
            <person name="Larimer F."/>
            <person name="Land M."/>
            <person name="Hauser L."/>
            <person name="Kyrpides N."/>
            <person name="Mikhailova N."/>
            <person name="Oremland R.S."/>
            <person name="Hoeft S.E."/>
            <person name="Switzer-Blum J."/>
            <person name="Kulp T."/>
            <person name="King G."/>
            <person name="Tabita R."/>
            <person name="Witte B."/>
            <person name="Santini J.M."/>
            <person name="Basu P."/>
            <person name="Hollibaugh J.T."/>
            <person name="Xie G."/>
            <person name="Stolz J.F."/>
            <person name="Richardson P."/>
        </authorList>
    </citation>
    <scope>NUCLEOTIDE SEQUENCE [LARGE SCALE GENOMIC DNA]</scope>
    <source>
        <strain evidence="6">ATCC BAA-1101 / DSM 17681 / MLHE-1</strain>
    </source>
</reference>
<dbReference type="EMBL" id="CP000453">
    <property type="protein sequence ID" value="ABI57914.1"/>
    <property type="molecule type" value="Genomic_DNA"/>
</dbReference>
<dbReference type="GO" id="GO:0030288">
    <property type="term" value="C:outer membrane-bounded periplasmic space"/>
    <property type="evidence" value="ECO:0007669"/>
    <property type="project" value="TreeGrafter"/>
</dbReference>
<dbReference type="KEGG" id="aeh:Mlg_2574"/>
<evidence type="ECO:0000256" key="4">
    <source>
        <dbReference type="SAM" id="SignalP"/>
    </source>
</evidence>
<keyword evidence="2 4" id="KW-0732">Signal</keyword>
<dbReference type="AlphaFoldDB" id="Q0A5H3"/>
<dbReference type="PIRSF" id="PIRSF002825">
    <property type="entry name" value="CfbpA"/>
    <property type="match status" value="1"/>
</dbReference>
<sequence length="339" mass="37805">MRIKQVLTGLLAAPLAIALAMPATTLADDDTITVYSARQEHLIKPLFDRFTEETGIRVRYVTDSAGPLLARLQQEGRRTPADMLMTVDAGNLWQAADRGVLRPIDSEPLREAIPEHLRDPDDQWFGLSVRARTIMYAPDRVDPEELSTYEALADPEWEGRLCVRTSQHVYNQSLVATMISHHGEERTREVLEGWVNNFADRPFSNDTSTLRAIAAGQCDVSITNTYYLGRVLKDDPDFPVAPYWPNQDDVGVHVNVSGAGVTRHAGNPEGAQRLIEWLASEAAQKDFAALNMEYPANPEIGLDPIVADWGDFKADNINVSEAGRLQRQAAMLMDRVGWR</sequence>
<evidence type="ECO:0000313" key="5">
    <source>
        <dbReference type="EMBL" id="ABI57914.1"/>
    </source>
</evidence>
<accession>Q0A5H3</accession>
<evidence type="ECO:0000256" key="2">
    <source>
        <dbReference type="ARBA" id="ARBA00022729"/>
    </source>
</evidence>
<protein>
    <submittedName>
        <fullName evidence="5">Extracellular solute-binding protein, family 1</fullName>
    </submittedName>
</protein>
<keyword evidence="6" id="KW-1185">Reference proteome</keyword>
<dbReference type="Pfam" id="PF13416">
    <property type="entry name" value="SBP_bac_8"/>
    <property type="match status" value="1"/>
</dbReference>